<dbReference type="AlphaFoldDB" id="A0A1I3IP62"/>
<gene>
    <name evidence="3" type="ORF">SAMN05443292_2718</name>
</gene>
<name>A0A1I3IP62_9FLAO</name>
<dbReference type="RefSeq" id="WP_090081968.1">
    <property type="nucleotide sequence ID" value="NZ_FOQT01000005.1"/>
</dbReference>
<dbReference type="Proteomes" id="UP000198931">
    <property type="component" value="Unassembled WGS sequence"/>
</dbReference>
<dbReference type="CDD" id="cd00146">
    <property type="entry name" value="PKD"/>
    <property type="match status" value="1"/>
</dbReference>
<feature type="domain" description="PKD" evidence="2">
    <location>
        <begin position="60"/>
        <end position="99"/>
    </location>
</feature>
<evidence type="ECO:0000313" key="4">
    <source>
        <dbReference type="Proteomes" id="UP000198931"/>
    </source>
</evidence>
<dbReference type="InterPro" id="IPR022409">
    <property type="entry name" value="PKD/Chitinase_dom"/>
</dbReference>
<reference evidence="3 4" key="1">
    <citation type="submission" date="2016-10" db="EMBL/GenBank/DDBJ databases">
        <authorList>
            <person name="de Groot N.N."/>
        </authorList>
    </citation>
    <scope>NUCLEOTIDE SEQUENCE [LARGE SCALE GENOMIC DNA]</scope>
    <source>
        <strain evidence="3 4">DSM 26000</strain>
    </source>
</reference>
<organism evidence="3 4">
    <name type="scientific">Halpernia frigidisoli</name>
    <dbReference type="NCBI Taxonomy" id="1125876"/>
    <lineage>
        <taxon>Bacteria</taxon>
        <taxon>Pseudomonadati</taxon>
        <taxon>Bacteroidota</taxon>
        <taxon>Flavobacteriia</taxon>
        <taxon>Flavobacteriales</taxon>
        <taxon>Weeksellaceae</taxon>
        <taxon>Chryseobacterium group</taxon>
        <taxon>Halpernia</taxon>
    </lineage>
</organism>
<dbReference type="OrthoDB" id="1491323at2"/>
<keyword evidence="1" id="KW-0812">Transmembrane</keyword>
<dbReference type="STRING" id="1125876.SAMN05443292_2718"/>
<dbReference type="Pfam" id="PF18911">
    <property type="entry name" value="PKD_4"/>
    <property type="match status" value="1"/>
</dbReference>
<dbReference type="EMBL" id="FOQT01000005">
    <property type="protein sequence ID" value="SFI49746.1"/>
    <property type="molecule type" value="Genomic_DNA"/>
</dbReference>
<dbReference type="InterPro" id="IPR035986">
    <property type="entry name" value="PKD_dom_sf"/>
</dbReference>
<proteinExistence type="predicted"/>
<dbReference type="Gene3D" id="2.60.40.10">
    <property type="entry name" value="Immunoglobulins"/>
    <property type="match status" value="2"/>
</dbReference>
<accession>A0A1I3IP62</accession>
<dbReference type="SUPFAM" id="SSF49299">
    <property type="entry name" value="PKD domain"/>
    <property type="match status" value="2"/>
</dbReference>
<evidence type="ECO:0000259" key="2">
    <source>
        <dbReference type="PROSITE" id="PS50093"/>
    </source>
</evidence>
<feature type="transmembrane region" description="Helical" evidence="1">
    <location>
        <begin position="12"/>
        <end position="29"/>
    </location>
</feature>
<evidence type="ECO:0000313" key="3">
    <source>
        <dbReference type="EMBL" id="SFI49746.1"/>
    </source>
</evidence>
<feature type="domain" description="PKD" evidence="2">
    <location>
        <begin position="146"/>
        <end position="183"/>
    </location>
</feature>
<keyword evidence="1" id="KW-0472">Membrane</keyword>
<dbReference type="PROSITE" id="PS50093">
    <property type="entry name" value="PKD"/>
    <property type="match status" value="2"/>
</dbReference>
<protein>
    <submittedName>
        <fullName evidence="3">PKD domain-containing protein</fullName>
    </submittedName>
</protein>
<keyword evidence="1" id="KW-1133">Transmembrane helix</keyword>
<evidence type="ECO:0000256" key="1">
    <source>
        <dbReference type="SAM" id="Phobius"/>
    </source>
</evidence>
<dbReference type="InterPro" id="IPR013783">
    <property type="entry name" value="Ig-like_fold"/>
</dbReference>
<dbReference type="SMART" id="SM00089">
    <property type="entry name" value="PKD"/>
    <property type="match status" value="2"/>
</dbReference>
<keyword evidence="4" id="KW-1185">Reference proteome</keyword>
<sequence>MNYVQKNRKNILLISAGVIILAGLLIWALQKKGYTSEDMVATISPNSVNVGESVNFEDKTPFGKTRKWVFSDGAETTDKKGIHIYKKPGYYQVSLILDNEFTKTFPILVSSAVVSAVADPAIRTSTIIDAPSQAMQLENVLFRAVSNDAKIYSWKFGESGNIDAKDKMVTYAFKNPGTYVVTLYTDGDLEPVIHQIKILPSYPVQDQQEIQVVAQTEGEVINKINDDFRYHLQQIANGSNFNMHYYYLLRTYLCNKDNVSVSANNKNISFYYYCTGLQFDKNNLIQEVTTTVDPGQNCVTKVEVKQSKE</sequence>
<dbReference type="InterPro" id="IPR000601">
    <property type="entry name" value="PKD_dom"/>
</dbReference>